<sequence>MIKLPKNEGLNIVPFIDIILVLLAIVLSISSFVAEGKIKVDLPSGQSSVKMEDEKDRLLIVIDSQSKFFIDDKEQGEGEIKDRIMDLHKDTLVELKSDKNATFHSFVVIVDALKLKGHEKFQIITSKEQ</sequence>
<dbReference type="InterPro" id="IPR003400">
    <property type="entry name" value="ExbD"/>
</dbReference>
<evidence type="ECO:0000256" key="14">
    <source>
        <dbReference type="SAM" id="Phobius"/>
    </source>
</evidence>
<evidence type="ECO:0000256" key="10">
    <source>
        <dbReference type="ARBA" id="ARBA00022927"/>
    </source>
</evidence>
<evidence type="ECO:0000256" key="2">
    <source>
        <dbReference type="ARBA" id="ARBA00004249"/>
    </source>
</evidence>
<evidence type="ECO:0000256" key="5">
    <source>
        <dbReference type="ARBA" id="ARBA00022090"/>
    </source>
</evidence>
<dbReference type="GO" id="GO:0015031">
    <property type="term" value="P:protein transport"/>
    <property type="evidence" value="ECO:0007669"/>
    <property type="project" value="UniProtKB-KW"/>
</dbReference>
<keyword evidence="8" id="KW-0997">Cell inner membrane</keyword>
<dbReference type="Pfam" id="PF02472">
    <property type="entry name" value="ExbD"/>
    <property type="match status" value="1"/>
</dbReference>
<keyword evidence="6 13" id="KW-0813">Transport</keyword>
<proteinExistence type="inferred from homology"/>
<dbReference type="NCBIfam" id="TIGR02804">
    <property type="entry name" value="ExbD_2"/>
    <property type="match status" value="1"/>
</dbReference>
<keyword evidence="10 13" id="KW-0653">Protein transport</keyword>
<dbReference type="PANTHER" id="PTHR30558">
    <property type="entry name" value="EXBD MEMBRANE COMPONENT OF PMF-DRIVEN MACROMOLECULE IMPORT SYSTEM"/>
    <property type="match status" value="1"/>
</dbReference>
<evidence type="ECO:0000256" key="4">
    <source>
        <dbReference type="ARBA" id="ARBA00011471"/>
    </source>
</evidence>
<evidence type="ECO:0000256" key="1">
    <source>
        <dbReference type="ARBA" id="ARBA00003540"/>
    </source>
</evidence>
<dbReference type="Proteomes" id="UP000028486">
    <property type="component" value="Chromosome"/>
</dbReference>
<dbReference type="GO" id="GO:0022857">
    <property type="term" value="F:transmembrane transporter activity"/>
    <property type="evidence" value="ECO:0007669"/>
    <property type="project" value="InterPro"/>
</dbReference>
<name>A0A076FDC6_9BACT</name>
<protein>
    <recommendedName>
        <fullName evidence="5">Biopolymer transport protein ExbD</fullName>
    </recommendedName>
</protein>
<dbReference type="HOGENOM" id="CLU_085305_2_0_7"/>
<evidence type="ECO:0000313" key="16">
    <source>
        <dbReference type="Proteomes" id="UP000028486"/>
    </source>
</evidence>
<gene>
    <name evidence="15" type="primary">exbD2</name>
    <name evidence="15" type="ORF">CIG1485E_1549</name>
</gene>
<evidence type="ECO:0000256" key="9">
    <source>
        <dbReference type="ARBA" id="ARBA00022692"/>
    </source>
</evidence>
<dbReference type="GO" id="GO:0005886">
    <property type="term" value="C:plasma membrane"/>
    <property type="evidence" value="ECO:0007669"/>
    <property type="project" value="UniProtKB-SubCell"/>
</dbReference>
<evidence type="ECO:0000256" key="6">
    <source>
        <dbReference type="ARBA" id="ARBA00022448"/>
    </source>
</evidence>
<evidence type="ECO:0000256" key="7">
    <source>
        <dbReference type="ARBA" id="ARBA00022475"/>
    </source>
</evidence>
<keyword evidence="12 14" id="KW-0472">Membrane</keyword>
<comment type="subunit">
    <text evidence="4">The accessory proteins ExbB and ExbD seem to form a complex with TonB.</text>
</comment>
<comment type="function">
    <text evidence="1">Involved in the TonB-dependent energy-dependent transport of various receptor-bound substrates.</text>
</comment>
<evidence type="ECO:0000313" key="15">
    <source>
        <dbReference type="EMBL" id="AII15372.1"/>
    </source>
</evidence>
<keyword evidence="9 13" id="KW-0812">Transmembrane</keyword>
<dbReference type="AlphaFoldDB" id="A0A076FDC6"/>
<dbReference type="KEGG" id="caj:CIG1485E_1549"/>
<dbReference type="OrthoDB" id="9798629at2"/>
<evidence type="ECO:0000256" key="12">
    <source>
        <dbReference type="ARBA" id="ARBA00023136"/>
    </source>
</evidence>
<keyword evidence="11 14" id="KW-1133">Transmembrane helix</keyword>
<feature type="transmembrane region" description="Helical" evidence="14">
    <location>
        <begin position="12"/>
        <end position="34"/>
    </location>
</feature>
<evidence type="ECO:0000256" key="13">
    <source>
        <dbReference type="RuleBase" id="RU003879"/>
    </source>
</evidence>
<dbReference type="PATRIC" id="fig|1244531.5.peg.1755"/>
<dbReference type="eggNOG" id="COG0848">
    <property type="taxonomic scope" value="Bacteria"/>
</dbReference>
<evidence type="ECO:0000256" key="11">
    <source>
        <dbReference type="ARBA" id="ARBA00022989"/>
    </source>
</evidence>
<dbReference type="EMBL" id="CP009043">
    <property type="protein sequence ID" value="AII15372.1"/>
    <property type="molecule type" value="Genomic_DNA"/>
</dbReference>
<comment type="subcellular location">
    <subcellularLocation>
        <location evidence="2">Cell inner membrane</location>
        <topology evidence="2">Single-pass type II membrane protein</topology>
    </subcellularLocation>
    <subcellularLocation>
        <location evidence="13">Cell membrane</location>
        <topology evidence="13">Single-pass type II membrane protein</topology>
    </subcellularLocation>
</comment>
<dbReference type="STRING" id="1244531.CIG2463D_1746"/>
<dbReference type="InterPro" id="IPR014171">
    <property type="entry name" value="TonB_ExbD_2"/>
</dbReference>
<keyword evidence="7" id="KW-1003">Cell membrane</keyword>
<dbReference type="PANTHER" id="PTHR30558:SF12">
    <property type="entry name" value="BIOPOLYMER TRANSPORT PROTEIN EXBD"/>
    <property type="match status" value="1"/>
</dbReference>
<keyword evidence="16" id="KW-1185">Reference proteome</keyword>
<dbReference type="RefSeq" id="WP_038455199.1">
    <property type="nucleotide sequence ID" value="NZ_CP009043.1"/>
</dbReference>
<reference evidence="16" key="1">
    <citation type="journal article" date="2014" name="Genome Announc.">
        <title>Complete Genome Sequence of Campylobacter iguaniorum Strain 1485ET, Isolated from a Bearded Dragon (Pogona vitticeps).</title>
        <authorList>
            <person name="Gilbert M.J."/>
            <person name="Miller W.G."/>
            <person name="Yee E."/>
            <person name="Kik M."/>
            <person name="Wagenaar J.A."/>
            <person name="Duim B."/>
        </authorList>
    </citation>
    <scope>NUCLEOTIDE SEQUENCE [LARGE SCALE GENOMIC DNA]</scope>
    <source>
        <strain evidence="16">1485E</strain>
    </source>
</reference>
<organism evidence="15 16">
    <name type="scientific">Campylobacter iguaniorum</name>
    <dbReference type="NCBI Taxonomy" id="1244531"/>
    <lineage>
        <taxon>Bacteria</taxon>
        <taxon>Pseudomonadati</taxon>
        <taxon>Campylobacterota</taxon>
        <taxon>Epsilonproteobacteria</taxon>
        <taxon>Campylobacterales</taxon>
        <taxon>Campylobacteraceae</taxon>
        <taxon>Campylobacter</taxon>
    </lineage>
</organism>
<comment type="similarity">
    <text evidence="3 13">Belongs to the ExbD/TolR family.</text>
</comment>
<evidence type="ECO:0000256" key="3">
    <source>
        <dbReference type="ARBA" id="ARBA00005811"/>
    </source>
</evidence>
<evidence type="ECO:0000256" key="8">
    <source>
        <dbReference type="ARBA" id="ARBA00022519"/>
    </source>
</evidence>
<accession>A0A076FDC6</accession>